<name>A0A8X6X974_9ARAC</name>
<sequence>FYNLEDCETPFHFKNASFPESTIFSRSHGV</sequence>
<evidence type="ECO:0000313" key="1">
    <source>
        <dbReference type="EMBL" id="GFY49138.1"/>
    </source>
</evidence>
<keyword evidence="2" id="KW-1185">Reference proteome</keyword>
<feature type="non-terminal residue" evidence="1">
    <location>
        <position position="1"/>
    </location>
</feature>
<accession>A0A8X6X974</accession>
<gene>
    <name evidence="1" type="ORF">TNIN_411501</name>
</gene>
<dbReference type="AlphaFoldDB" id="A0A8X6X974"/>
<proteinExistence type="predicted"/>
<evidence type="ECO:0000313" key="2">
    <source>
        <dbReference type="Proteomes" id="UP000886998"/>
    </source>
</evidence>
<reference evidence="1" key="1">
    <citation type="submission" date="2020-08" db="EMBL/GenBank/DDBJ databases">
        <title>Multicomponent nature underlies the extraordinary mechanical properties of spider dragline silk.</title>
        <authorList>
            <person name="Kono N."/>
            <person name="Nakamura H."/>
            <person name="Mori M."/>
            <person name="Yoshida Y."/>
            <person name="Ohtoshi R."/>
            <person name="Malay A.D."/>
            <person name="Moran D.A.P."/>
            <person name="Tomita M."/>
            <person name="Numata K."/>
            <person name="Arakawa K."/>
        </authorList>
    </citation>
    <scope>NUCLEOTIDE SEQUENCE</scope>
</reference>
<dbReference type="Proteomes" id="UP000886998">
    <property type="component" value="Unassembled WGS sequence"/>
</dbReference>
<comment type="caution">
    <text evidence="1">The sequence shown here is derived from an EMBL/GenBank/DDBJ whole genome shotgun (WGS) entry which is preliminary data.</text>
</comment>
<dbReference type="EMBL" id="BMAV01006844">
    <property type="protein sequence ID" value="GFY49138.1"/>
    <property type="molecule type" value="Genomic_DNA"/>
</dbReference>
<organism evidence="1 2">
    <name type="scientific">Trichonephila inaurata madagascariensis</name>
    <dbReference type="NCBI Taxonomy" id="2747483"/>
    <lineage>
        <taxon>Eukaryota</taxon>
        <taxon>Metazoa</taxon>
        <taxon>Ecdysozoa</taxon>
        <taxon>Arthropoda</taxon>
        <taxon>Chelicerata</taxon>
        <taxon>Arachnida</taxon>
        <taxon>Araneae</taxon>
        <taxon>Araneomorphae</taxon>
        <taxon>Entelegynae</taxon>
        <taxon>Araneoidea</taxon>
        <taxon>Nephilidae</taxon>
        <taxon>Trichonephila</taxon>
        <taxon>Trichonephila inaurata</taxon>
    </lineage>
</organism>
<protein>
    <submittedName>
        <fullName evidence="1">Uncharacterized protein</fullName>
    </submittedName>
</protein>